<sequence length="172" mass="18543">MASRLQLEFACGLAAALLLPLSSPLAMATTTNNLDMIQEDRLIQLKEMARSDSETTDDLPFSSALTTPVDQDVPINVYDGIHEAHATDMDGSVVDSYFDLKIIGKCADIVQVCFMLLQNTEAFHIHPLDSPRRNVGAGGDVGTRGDVGIGGDVSPQNNVILRDVVVIGPRRH</sequence>
<reference evidence="3" key="2">
    <citation type="submission" date="2015-01" db="EMBL/GenBank/DDBJ databases">
        <title>Evolutionary Origins and Diversification of the Mycorrhizal Mutualists.</title>
        <authorList>
            <consortium name="DOE Joint Genome Institute"/>
            <consortium name="Mycorrhizal Genomics Consortium"/>
            <person name="Kohler A."/>
            <person name="Kuo A."/>
            <person name="Nagy L.G."/>
            <person name="Floudas D."/>
            <person name="Copeland A."/>
            <person name="Barry K.W."/>
            <person name="Cichocki N."/>
            <person name="Veneault-Fourrey C."/>
            <person name="LaButti K."/>
            <person name="Lindquist E.A."/>
            <person name="Lipzen A."/>
            <person name="Lundell T."/>
            <person name="Morin E."/>
            <person name="Murat C."/>
            <person name="Riley R."/>
            <person name="Ohm R."/>
            <person name="Sun H."/>
            <person name="Tunlid A."/>
            <person name="Henrissat B."/>
            <person name="Grigoriev I.V."/>
            <person name="Hibbett D.S."/>
            <person name="Martin F."/>
        </authorList>
    </citation>
    <scope>NUCLEOTIDE SEQUENCE [LARGE SCALE GENOMIC DNA]</scope>
    <source>
        <strain evidence="3">LaAM-08-1</strain>
    </source>
</reference>
<evidence type="ECO:0000256" key="1">
    <source>
        <dbReference type="SAM" id="SignalP"/>
    </source>
</evidence>
<proteinExistence type="predicted"/>
<dbReference type="AlphaFoldDB" id="A0A0C9XFA0"/>
<dbReference type="HOGENOM" id="CLU_1332115_0_0_1"/>
<evidence type="ECO:0000313" key="2">
    <source>
        <dbReference type="EMBL" id="KIJ94842.1"/>
    </source>
</evidence>
<keyword evidence="3" id="KW-1185">Reference proteome</keyword>
<feature type="chain" id="PRO_5002222811" evidence="1">
    <location>
        <begin position="29"/>
        <end position="172"/>
    </location>
</feature>
<dbReference type="OrthoDB" id="3090597at2759"/>
<protein>
    <submittedName>
        <fullName evidence="2">Uncharacterized protein</fullName>
    </submittedName>
</protein>
<evidence type="ECO:0000313" key="3">
    <source>
        <dbReference type="Proteomes" id="UP000054477"/>
    </source>
</evidence>
<dbReference type="EMBL" id="KN838776">
    <property type="protein sequence ID" value="KIJ94842.1"/>
    <property type="molecule type" value="Genomic_DNA"/>
</dbReference>
<reference evidence="2 3" key="1">
    <citation type="submission" date="2014-04" db="EMBL/GenBank/DDBJ databases">
        <authorList>
            <consortium name="DOE Joint Genome Institute"/>
            <person name="Kuo A."/>
            <person name="Kohler A."/>
            <person name="Nagy L.G."/>
            <person name="Floudas D."/>
            <person name="Copeland A."/>
            <person name="Barry K.W."/>
            <person name="Cichocki N."/>
            <person name="Veneault-Fourrey C."/>
            <person name="LaButti K."/>
            <person name="Lindquist E.A."/>
            <person name="Lipzen A."/>
            <person name="Lundell T."/>
            <person name="Morin E."/>
            <person name="Murat C."/>
            <person name="Sun H."/>
            <person name="Tunlid A."/>
            <person name="Henrissat B."/>
            <person name="Grigoriev I.V."/>
            <person name="Hibbett D.S."/>
            <person name="Martin F."/>
            <person name="Nordberg H.P."/>
            <person name="Cantor M.N."/>
            <person name="Hua S.X."/>
        </authorList>
    </citation>
    <scope>NUCLEOTIDE SEQUENCE [LARGE SCALE GENOMIC DNA]</scope>
    <source>
        <strain evidence="2 3">LaAM-08-1</strain>
    </source>
</reference>
<dbReference type="Proteomes" id="UP000054477">
    <property type="component" value="Unassembled WGS sequence"/>
</dbReference>
<gene>
    <name evidence="2" type="ORF">K443DRAFT_134592</name>
</gene>
<organism evidence="2 3">
    <name type="scientific">Laccaria amethystina LaAM-08-1</name>
    <dbReference type="NCBI Taxonomy" id="1095629"/>
    <lineage>
        <taxon>Eukaryota</taxon>
        <taxon>Fungi</taxon>
        <taxon>Dikarya</taxon>
        <taxon>Basidiomycota</taxon>
        <taxon>Agaricomycotina</taxon>
        <taxon>Agaricomycetes</taxon>
        <taxon>Agaricomycetidae</taxon>
        <taxon>Agaricales</taxon>
        <taxon>Agaricineae</taxon>
        <taxon>Hydnangiaceae</taxon>
        <taxon>Laccaria</taxon>
    </lineage>
</organism>
<accession>A0A0C9XFA0</accession>
<keyword evidence="1" id="KW-0732">Signal</keyword>
<name>A0A0C9XFA0_9AGAR</name>
<feature type="signal peptide" evidence="1">
    <location>
        <begin position="1"/>
        <end position="28"/>
    </location>
</feature>